<dbReference type="PROSITE" id="PS51675">
    <property type="entry name" value="SAM_MT_TRM10"/>
    <property type="match status" value="1"/>
</dbReference>
<proteinExistence type="predicted"/>
<dbReference type="PANTHER" id="PTHR13563:SF13">
    <property type="entry name" value="TRNA METHYLTRANSFERASE 10 HOMOLOG A"/>
    <property type="match status" value="1"/>
</dbReference>
<comment type="caution">
    <text evidence="8">The sequence shown here is derived from an EMBL/GenBank/DDBJ whole genome shotgun (WGS) entry which is preliminary data.</text>
</comment>
<dbReference type="GO" id="GO:0005634">
    <property type="term" value="C:nucleus"/>
    <property type="evidence" value="ECO:0007669"/>
    <property type="project" value="TreeGrafter"/>
</dbReference>
<feature type="domain" description="SAM-dependent MTase TRM10-type" evidence="7">
    <location>
        <begin position="97"/>
        <end position="288"/>
    </location>
</feature>
<protein>
    <recommendedName>
        <fullName evidence="1">tRNA (guanine(9)-N(1))-methyltransferase</fullName>
        <ecNumber evidence="1">2.1.1.221</ecNumber>
    </recommendedName>
</protein>
<keyword evidence="4" id="KW-0949">S-adenosyl-L-methionine</keyword>
<dbReference type="GO" id="GO:0002939">
    <property type="term" value="P:tRNA N1-guanine methylation"/>
    <property type="evidence" value="ECO:0007669"/>
    <property type="project" value="TreeGrafter"/>
</dbReference>
<dbReference type="CDD" id="cd18089">
    <property type="entry name" value="SPOUT_Trm10-like"/>
    <property type="match status" value="1"/>
</dbReference>
<keyword evidence="2" id="KW-0489">Methyltransferase</keyword>
<dbReference type="InterPro" id="IPR038459">
    <property type="entry name" value="MT_TRM10-typ_sf"/>
</dbReference>
<accession>A0AA36HYK2</accession>
<evidence type="ECO:0000256" key="1">
    <source>
        <dbReference type="ARBA" id="ARBA00012797"/>
    </source>
</evidence>
<evidence type="ECO:0000256" key="4">
    <source>
        <dbReference type="ARBA" id="ARBA00022691"/>
    </source>
</evidence>
<sequence length="296" mass="32833">MDEADAHSEAEDAADGPDAEPGDSAEGDREDNGAEAQGSRKELKRKSKAEQRAEWKAQQKAKRRKTSKTSKRPKGPPLERLPGEDVKQARLARKEAELSDFRQRAQNGTTVVLDLEWEDSMQPKELKSLIQQILYCYGANRRATHPVRLVFSGVQEGSQTHAGLSKQSGYESWEVQKLSAPYVEAFPKESLVYLTADAEATVQSFDPSKVYVIGGIVDRNRLKGRTMQKALDQGIASAQLPLAEYIEMGSYSRVLTVNHVMNMVLDHQASQDWRGVCERCVPGRKVMAEADVESAG</sequence>
<evidence type="ECO:0000256" key="6">
    <source>
        <dbReference type="SAM" id="MobiDB-lite"/>
    </source>
</evidence>
<dbReference type="PANTHER" id="PTHR13563">
    <property type="entry name" value="TRNA (GUANINE-9-) METHYLTRANSFERASE"/>
    <property type="match status" value="1"/>
</dbReference>
<feature type="compositionally biased region" description="Basic and acidic residues" evidence="6">
    <location>
        <begin position="1"/>
        <end position="10"/>
    </location>
</feature>
<keyword evidence="9" id="KW-1185">Reference proteome</keyword>
<evidence type="ECO:0000256" key="3">
    <source>
        <dbReference type="ARBA" id="ARBA00022679"/>
    </source>
</evidence>
<dbReference type="Proteomes" id="UP001178507">
    <property type="component" value="Unassembled WGS sequence"/>
</dbReference>
<feature type="compositionally biased region" description="Basic and acidic residues" evidence="6">
    <location>
        <begin position="48"/>
        <end position="57"/>
    </location>
</feature>
<evidence type="ECO:0000256" key="5">
    <source>
        <dbReference type="ARBA" id="ARBA00048434"/>
    </source>
</evidence>
<evidence type="ECO:0000259" key="7">
    <source>
        <dbReference type="PROSITE" id="PS51675"/>
    </source>
</evidence>
<name>A0AA36HYK2_9DINO</name>
<dbReference type="GO" id="GO:0052905">
    <property type="term" value="F:tRNA (guanosine(9)-N1)-methyltransferase activity"/>
    <property type="evidence" value="ECO:0007669"/>
    <property type="project" value="UniProtKB-EC"/>
</dbReference>
<dbReference type="Gene3D" id="3.40.1280.30">
    <property type="match status" value="1"/>
</dbReference>
<reference evidence="8" key="1">
    <citation type="submission" date="2023-08" db="EMBL/GenBank/DDBJ databases">
        <authorList>
            <person name="Chen Y."/>
            <person name="Shah S."/>
            <person name="Dougan E. K."/>
            <person name="Thang M."/>
            <person name="Chan C."/>
        </authorList>
    </citation>
    <scope>NUCLEOTIDE SEQUENCE</scope>
</reference>
<dbReference type="GO" id="GO:0000049">
    <property type="term" value="F:tRNA binding"/>
    <property type="evidence" value="ECO:0007669"/>
    <property type="project" value="TreeGrafter"/>
</dbReference>
<dbReference type="InterPro" id="IPR007356">
    <property type="entry name" value="tRNA_m1G_MeTrfase_euk"/>
</dbReference>
<dbReference type="InterPro" id="IPR028564">
    <property type="entry name" value="MT_TRM10-typ"/>
</dbReference>
<feature type="region of interest" description="Disordered" evidence="6">
    <location>
        <begin position="1"/>
        <end position="87"/>
    </location>
</feature>
<dbReference type="AlphaFoldDB" id="A0AA36HYK2"/>
<organism evidence="8 9">
    <name type="scientific">Effrenium voratum</name>
    <dbReference type="NCBI Taxonomy" id="2562239"/>
    <lineage>
        <taxon>Eukaryota</taxon>
        <taxon>Sar</taxon>
        <taxon>Alveolata</taxon>
        <taxon>Dinophyceae</taxon>
        <taxon>Suessiales</taxon>
        <taxon>Symbiodiniaceae</taxon>
        <taxon>Effrenium</taxon>
    </lineage>
</organism>
<evidence type="ECO:0000256" key="2">
    <source>
        <dbReference type="ARBA" id="ARBA00022603"/>
    </source>
</evidence>
<feature type="compositionally biased region" description="Acidic residues" evidence="6">
    <location>
        <begin position="11"/>
        <end position="25"/>
    </location>
</feature>
<feature type="compositionally biased region" description="Basic residues" evidence="6">
    <location>
        <begin position="59"/>
        <end position="74"/>
    </location>
</feature>
<comment type="catalytic activity">
    <reaction evidence="5">
        <text>guanosine(9) in tRNA + S-adenosyl-L-methionine = N(1)-methylguanosine(9) in tRNA + S-adenosyl-L-homocysteine + H(+)</text>
        <dbReference type="Rhea" id="RHEA:43156"/>
        <dbReference type="Rhea" id="RHEA-COMP:10367"/>
        <dbReference type="Rhea" id="RHEA-COMP:10368"/>
        <dbReference type="ChEBI" id="CHEBI:15378"/>
        <dbReference type="ChEBI" id="CHEBI:57856"/>
        <dbReference type="ChEBI" id="CHEBI:59789"/>
        <dbReference type="ChEBI" id="CHEBI:73542"/>
        <dbReference type="ChEBI" id="CHEBI:74269"/>
        <dbReference type="EC" id="2.1.1.221"/>
    </reaction>
</comment>
<gene>
    <name evidence="8" type="ORF">EVOR1521_LOCUS5910</name>
</gene>
<evidence type="ECO:0000313" key="9">
    <source>
        <dbReference type="Proteomes" id="UP001178507"/>
    </source>
</evidence>
<dbReference type="EC" id="2.1.1.221" evidence="1"/>
<evidence type="ECO:0000313" key="8">
    <source>
        <dbReference type="EMBL" id="CAJ1376987.1"/>
    </source>
</evidence>
<keyword evidence="3" id="KW-0808">Transferase</keyword>
<dbReference type="EMBL" id="CAUJNA010000435">
    <property type="protein sequence ID" value="CAJ1376987.1"/>
    <property type="molecule type" value="Genomic_DNA"/>
</dbReference>